<keyword evidence="1" id="KW-0812">Transmembrane</keyword>
<comment type="caution">
    <text evidence="2">The sequence shown here is derived from an EMBL/GenBank/DDBJ whole genome shotgun (WGS) entry which is preliminary data.</text>
</comment>
<accession>A0AAD8KLA9</accession>
<gene>
    <name evidence="2" type="ORF">QVD17_20229</name>
</gene>
<evidence type="ECO:0000313" key="2">
    <source>
        <dbReference type="EMBL" id="KAK1424888.1"/>
    </source>
</evidence>
<keyword evidence="1" id="KW-0472">Membrane</keyword>
<organism evidence="2 3">
    <name type="scientific">Tagetes erecta</name>
    <name type="common">African marigold</name>
    <dbReference type="NCBI Taxonomy" id="13708"/>
    <lineage>
        <taxon>Eukaryota</taxon>
        <taxon>Viridiplantae</taxon>
        <taxon>Streptophyta</taxon>
        <taxon>Embryophyta</taxon>
        <taxon>Tracheophyta</taxon>
        <taxon>Spermatophyta</taxon>
        <taxon>Magnoliopsida</taxon>
        <taxon>eudicotyledons</taxon>
        <taxon>Gunneridae</taxon>
        <taxon>Pentapetalae</taxon>
        <taxon>asterids</taxon>
        <taxon>campanulids</taxon>
        <taxon>Asterales</taxon>
        <taxon>Asteraceae</taxon>
        <taxon>Asteroideae</taxon>
        <taxon>Heliantheae alliance</taxon>
        <taxon>Tageteae</taxon>
        <taxon>Tagetes</taxon>
    </lineage>
</organism>
<keyword evidence="3" id="KW-1185">Reference proteome</keyword>
<proteinExistence type="predicted"/>
<sequence>MASRTMRLNVIRILKGEWGHNIKFGNKDKSATASTKATSFKNIDLLYAVGSIGSMRLNLQVVYEEFFGLFEISMIFGAAMKVENEHGYLGLAYGGAEILKRNKRSNSELIYEFAFRFCIKSASPQSQLLRLSFQLWDRKLLFDGVGIVETNSKFSTTKLDSVLIILSFGYGCLATCFLLTVWGMYYLDELN</sequence>
<dbReference type="EMBL" id="JAUHHV010000005">
    <property type="protein sequence ID" value="KAK1424888.1"/>
    <property type="molecule type" value="Genomic_DNA"/>
</dbReference>
<keyword evidence="1" id="KW-1133">Transmembrane helix</keyword>
<name>A0AAD8KLA9_TARER</name>
<protein>
    <submittedName>
        <fullName evidence="2">Uncharacterized protein</fullName>
    </submittedName>
</protein>
<evidence type="ECO:0000256" key="1">
    <source>
        <dbReference type="SAM" id="Phobius"/>
    </source>
</evidence>
<evidence type="ECO:0000313" key="3">
    <source>
        <dbReference type="Proteomes" id="UP001229421"/>
    </source>
</evidence>
<reference evidence="2" key="1">
    <citation type="journal article" date="2023" name="bioRxiv">
        <title>Improved chromosome-level genome assembly for marigold (Tagetes erecta).</title>
        <authorList>
            <person name="Jiang F."/>
            <person name="Yuan L."/>
            <person name="Wang S."/>
            <person name="Wang H."/>
            <person name="Xu D."/>
            <person name="Wang A."/>
            <person name="Fan W."/>
        </authorList>
    </citation>
    <scope>NUCLEOTIDE SEQUENCE</scope>
    <source>
        <strain evidence="2">WSJ</strain>
        <tissue evidence="2">Leaf</tissue>
    </source>
</reference>
<dbReference type="Proteomes" id="UP001229421">
    <property type="component" value="Unassembled WGS sequence"/>
</dbReference>
<feature type="transmembrane region" description="Helical" evidence="1">
    <location>
        <begin position="162"/>
        <end position="185"/>
    </location>
</feature>
<dbReference type="AlphaFoldDB" id="A0AAD8KLA9"/>